<dbReference type="InterPro" id="IPR020845">
    <property type="entry name" value="AMP-binding_CS"/>
</dbReference>
<dbReference type="InterPro" id="IPR036291">
    <property type="entry name" value="NAD(P)-bd_dom_sf"/>
</dbReference>
<dbReference type="InterPro" id="IPR045851">
    <property type="entry name" value="AMP-bd_C_sf"/>
</dbReference>
<feature type="domain" description="Carrier" evidence="4">
    <location>
        <begin position="566"/>
        <end position="641"/>
    </location>
</feature>
<dbReference type="OrthoDB" id="2472181at2"/>
<evidence type="ECO:0000256" key="3">
    <source>
        <dbReference type="SAM" id="MobiDB-lite"/>
    </source>
</evidence>
<dbReference type="EMBL" id="FZPH01000012">
    <property type="protein sequence ID" value="SNT60962.1"/>
    <property type="molecule type" value="Genomic_DNA"/>
</dbReference>
<feature type="region of interest" description="Disordered" evidence="3">
    <location>
        <begin position="551"/>
        <end position="570"/>
    </location>
</feature>
<dbReference type="RefSeq" id="WP_144022795.1">
    <property type="nucleotide sequence ID" value="NZ_FZPH01000012.1"/>
</dbReference>
<dbReference type="Proteomes" id="UP000198362">
    <property type="component" value="Unassembled WGS sequence"/>
</dbReference>
<dbReference type="Gene3D" id="1.10.1200.10">
    <property type="entry name" value="ACP-like"/>
    <property type="match status" value="1"/>
</dbReference>
<dbReference type="InterPro" id="IPR000873">
    <property type="entry name" value="AMP-dep_synth/lig_dom"/>
</dbReference>
<organism evidence="5 6">
    <name type="scientific">Asanoa hainanensis</name>
    <dbReference type="NCBI Taxonomy" id="560556"/>
    <lineage>
        <taxon>Bacteria</taxon>
        <taxon>Bacillati</taxon>
        <taxon>Actinomycetota</taxon>
        <taxon>Actinomycetes</taxon>
        <taxon>Micromonosporales</taxon>
        <taxon>Micromonosporaceae</taxon>
        <taxon>Asanoa</taxon>
    </lineage>
</organism>
<evidence type="ECO:0000256" key="2">
    <source>
        <dbReference type="ARBA" id="ARBA00022553"/>
    </source>
</evidence>
<dbReference type="Pfam" id="PF13193">
    <property type="entry name" value="AMP-binding_C"/>
    <property type="match status" value="1"/>
</dbReference>
<dbReference type="Gene3D" id="3.40.50.980">
    <property type="match status" value="2"/>
</dbReference>
<dbReference type="InterPro" id="IPR010080">
    <property type="entry name" value="Thioester_reductase-like_dom"/>
</dbReference>
<dbReference type="GO" id="GO:0044550">
    <property type="term" value="P:secondary metabolite biosynthetic process"/>
    <property type="evidence" value="ECO:0007669"/>
    <property type="project" value="UniProtKB-ARBA"/>
</dbReference>
<dbReference type="Gene3D" id="3.30.300.30">
    <property type="match status" value="1"/>
</dbReference>
<dbReference type="FunFam" id="3.40.50.980:FF:000001">
    <property type="entry name" value="Non-ribosomal peptide synthetase"/>
    <property type="match status" value="1"/>
</dbReference>
<sequence length="1010" mass="110204">GLQFRVEFATDLFDRSRVHRLMSHLELVLRAAVADPSTRVSQVPLVVGEERDRMLSDWQGQHVEQTTDPVHTQIAAIHPDVVAARFQGAELTYGELDNRAGILARHLRQLGVGHQDVVAVGLERGFDLLVALVGVLKTGAAFVVMDTSHPQQRLAFVLSDTAAKVVLTTSTLQPRLPEPDGWSPLRMDTDWATIEHAAAEPLPELADENSLAYVLYTSGSTGKPKGVMIEHHALTTFTIWLRNLFHFGPGTRMAHHMAMIFDFAVGEIFTGLVSGATLVFVPEEARLSPPALGDLLLDEHINYLGGPPAVLGAIPPHPYPELTYMIAGGEAVPPDLVNRWNTAPRRFINGYGPTEAAVGCIYHECEHRTWTEQPPIGRPMPRRVAYVFDQWDNLCPVGIPGEVVVGAAGLARGYLNLPELTAEKFIPDPLNPNQRLYRTGDLGVWNETGTIEFLGRIDTQIKLNGLRIELEEIESTLTTHPHITAAAVTVREDTPGNKQLVGYIVPTNGTINTTDLRTHLAEHLPRYMIPNIFVTLPKLPLTTIGKIDRNALPHPEQHTTTRTPITPRTPTEQTITDTFTETLGLPNISVDDNFFALGGTSLQAARTVLALREVTGRDVALTLLYTKPTIRDLAAALDESAGTTTSKAVAAVRETASPAALPPRAPTRFQHILLTGATGYFGAFLLDELLSGTDGTVTCLVRPVRGQRAADRVIANLARFGRHRDDLAERVRVREGDLTRQRLGLSEDEFARLAAQLDVIVHSGAHVDILFPYEGLEGANVDGTRRIIELATTGQLKELLLVSTVSARLGEHRDPSLPGYAASKWAAERLVVAARDRGAPASVFRLPRIAGDSRTGLSNDRDAVMGLLRRFLAMGVAADLRFEEEWVPADLGARALVASASRRSDGGLFTIDPPTRVRVNEVIALLAERAGLPVLPRAEFMDHIAARFPDQLELMKGILATGSRTDLPAPSAEVDKGFERVEAGGPDERLLRRYVDALVTSVGNQPADMK</sequence>
<accession>A0A239P1U2</accession>
<dbReference type="PROSITE" id="PS50075">
    <property type="entry name" value="CARRIER"/>
    <property type="match status" value="1"/>
</dbReference>
<dbReference type="PRINTS" id="PR00154">
    <property type="entry name" value="AMPBINDING"/>
</dbReference>
<dbReference type="InterPro" id="IPR009081">
    <property type="entry name" value="PP-bd_ACP"/>
</dbReference>
<dbReference type="Gene3D" id="2.30.38.10">
    <property type="entry name" value="Luciferase, Domain 3"/>
    <property type="match status" value="1"/>
</dbReference>
<dbReference type="Gene3D" id="3.30.559.30">
    <property type="entry name" value="Nonribosomal peptide synthetase, condensation domain"/>
    <property type="match status" value="1"/>
</dbReference>
<dbReference type="Pfam" id="PF07993">
    <property type="entry name" value="NAD_binding_4"/>
    <property type="match status" value="2"/>
</dbReference>
<dbReference type="FunFam" id="3.30.300.30:FF:000010">
    <property type="entry name" value="Enterobactin synthetase component F"/>
    <property type="match status" value="1"/>
</dbReference>
<dbReference type="PANTHER" id="PTHR44845:SF6">
    <property type="entry name" value="BETA-ALANINE-ACTIVATING ENZYME"/>
    <property type="match status" value="1"/>
</dbReference>
<dbReference type="AlphaFoldDB" id="A0A239P1U2"/>
<dbReference type="InterPro" id="IPR013120">
    <property type="entry name" value="FAR_NAD-bd"/>
</dbReference>
<dbReference type="SUPFAM" id="SSF47336">
    <property type="entry name" value="ACP-like"/>
    <property type="match status" value="1"/>
</dbReference>
<keyword evidence="2" id="KW-0597">Phosphoprotein</keyword>
<name>A0A239P1U2_9ACTN</name>
<dbReference type="InterPro" id="IPR036736">
    <property type="entry name" value="ACP-like_sf"/>
</dbReference>
<evidence type="ECO:0000256" key="1">
    <source>
        <dbReference type="ARBA" id="ARBA00022450"/>
    </source>
</evidence>
<dbReference type="SMART" id="SM00823">
    <property type="entry name" value="PKS_PP"/>
    <property type="match status" value="1"/>
</dbReference>
<dbReference type="SUPFAM" id="SSF56801">
    <property type="entry name" value="Acetyl-CoA synthetase-like"/>
    <property type="match status" value="1"/>
</dbReference>
<gene>
    <name evidence="5" type="ORF">SAMN05421812_112264</name>
</gene>
<feature type="non-terminal residue" evidence="5">
    <location>
        <position position="1"/>
    </location>
</feature>
<dbReference type="Gene3D" id="3.40.50.720">
    <property type="entry name" value="NAD(P)-binding Rossmann-like Domain"/>
    <property type="match status" value="1"/>
</dbReference>
<dbReference type="Pfam" id="PF00550">
    <property type="entry name" value="PP-binding"/>
    <property type="match status" value="1"/>
</dbReference>
<dbReference type="InterPro" id="IPR020806">
    <property type="entry name" value="PKS_PP-bd"/>
</dbReference>
<evidence type="ECO:0000259" key="4">
    <source>
        <dbReference type="PROSITE" id="PS50075"/>
    </source>
</evidence>
<evidence type="ECO:0000313" key="5">
    <source>
        <dbReference type="EMBL" id="SNT60962.1"/>
    </source>
</evidence>
<protein>
    <submittedName>
        <fullName evidence="5">Amino acid adenylation domain-containing protein/thioester reductase domain-containing protein</fullName>
    </submittedName>
</protein>
<dbReference type="NCBIfam" id="TIGR01746">
    <property type="entry name" value="Thioester-redct"/>
    <property type="match status" value="1"/>
</dbReference>
<proteinExistence type="predicted"/>
<dbReference type="InterPro" id="IPR020459">
    <property type="entry name" value="AMP-binding"/>
</dbReference>
<dbReference type="PANTHER" id="PTHR44845">
    <property type="entry name" value="CARRIER DOMAIN-CONTAINING PROTEIN"/>
    <property type="match status" value="1"/>
</dbReference>
<dbReference type="PROSITE" id="PS00455">
    <property type="entry name" value="AMP_BINDING"/>
    <property type="match status" value="1"/>
</dbReference>
<feature type="compositionally biased region" description="Low complexity" evidence="3">
    <location>
        <begin position="560"/>
        <end position="570"/>
    </location>
</feature>
<dbReference type="CDD" id="cd05930">
    <property type="entry name" value="A_NRPS"/>
    <property type="match status" value="1"/>
</dbReference>
<keyword evidence="6" id="KW-1185">Reference proteome</keyword>
<dbReference type="InterPro" id="IPR025110">
    <property type="entry name" value="AMP-bd_C"/>
</dbReference>
<dbReference type="NCBIfam" id="TIGR01733">
    <property type="entry name" value="AA-adenyl-dom"/>
    <property type="match status" value="1"/>
</dbReference>
<dbReference type="Pfam" id="PF00501">
    <property type="entry name" value="AMP-binding"/>
    <property type="match status" value="1"/>
</dbReference>
<dbReference type="GO" id="GO:0031177">
    <property type="term" value="F:phosphopantetheine binding"/>
    <property type="evidence" value="ECO:0007669"/>
    <property type="project" value="InterPro"/>
</dbReference>
<dbReference type="InterPro" id="IPR010071">
    <property type="entry name" value="AA_adenyl_dom"/>
</dbReference>
<reference evidence="5 6" key="1">
    <citation type="submission" date="2017-06" db="EMBL/GenBank/DDBJ databases">
        <authorList>
            <person name="Kim H.J."/>
            <person name="Triplett B.A."/>
        </authorList>
    </citation>
    <scope>NUCLEOTIDE SEQUENCE [LARGE SCALE GENOMIC DNA]</scope>
    <source>
        <strain evidence="5 6">CGMCC 4.5593</strain>
    </source>
</reference>
<keyword evidence="1" id="KW-0596">Phosphopantetheine</keyword>
<dbReference type="SUPFAM" id="SSF51735">
    <property type="entry name" value="NAD(P)-binding Rossmann-fold domains"/>
    <property type="match status" value="1"/>
</dbReference>
<evidence type="ECO:0000313" key="6">
    <source>
        <dbReference type="Proteomes" id="UP000198362"/>
    </source>
</evidence>